<dbReference type="SUPFAM" id="SSF56601">
    <property type="entry name" value="beta-lactamase/transpeptidase-like"/>
    <property type="match status" value="1"/>
</dbReference>
<evidence type="ECO:0000259" key="1">
    <source>
        <dbReference type="Pfam" id="PF00144"/>
    </source>
</evidence>
<name>A0A345BZ05_9BACI</name>
<dbReference type="AlphaFoldDB" id="A0A345BZ05"/>
<organism evidence="2 3">
    <name type="scientific">Salicibibacter kimchii</name>
    <dbReference type="NCBI Taxonomy" id="2099786"/>
    <lineage>
        <taxon>Bacteria</taxon>
        <taxon>Bacillati</taxon>
        <taxon>Bacillota</taxon>
        <taxon>Bacilli</taxon>
        <taxon>Bacillales</taxon>
        <taxon>Bacillaceae</taxon>
        <taxon>Salicibibacter</taxon>
    </lineage>
</organism>
<dbReference type="OrthoDB" id="9803467at2"/>
<sequence>MDLTLSHLLFHTSGLPDAIEEGSNQAKKRASNWDRQISIDETILKTKQLKPHFEPDKGKRAHYANVNFDILGKIIEIVTDSTLLNFRSPNEAGTP</sequence>
<evidence type="ECO:0000313" key="2">
    <source>
        <dbReference type="EMBL" id="AXF56186.1"/>
    </source>
</evidence>
<dbReference type="InterPro" id="IPR012338">
    <property type="entry name" value="Beta-lactam/transpept-like"/>
</dbReference>
<dbReference type="InterPro" id="IPR001466">
    <property type="entry name" value="Beta-lactam-related"/>
</dbReference>
<dbReference type="Proteomes" id="UP000252100">
    <property type="component" value="Chromosome"/>
</dbReference>
<gene>
    <name evidence="2" type="ORF">DT065_09245</name>
</gene>
<keyword evidence="2" id="KW-0378">Hydrolase</keyword>
<dbReference type="EMBL" id="CP031092">
    <property type="protein sequence ID" value="AXF56186.1"/>
    <property type="molecule type" value="Genomic_DNA"/>
</dbReference>
<keyword evidence="3" id="KW-1185">Reference proteome</keyword>
<proteinExistence type="predicted"/>
<feature type="domain" description="Beta-lactamase-related" evidence="1">
    <location>
        <begin position="3"/>
        <end position="83"/>
    </location>
</feature>
<reference evidence="2 3" key="1">
    <citation type="journal article" date="2018" name="J. Microbiol.">
        <title>Salicibibacter kimchii gen. nov., sp. nov., a moderately halophilic and alkalitolerant bacterium in the family Bacillaceae, isolated from kimchi.</title>
        <authorList>
            <person name="Jang J.Y."/>
            <person name="Oh Y.J."/>
            <person name="Lim S.K."/>
            <person name="Park H.K."/>
            <person name="Lee C."/>
            <person name="Kim J.Y."/>
            <person name="Lee M.A."/>
            <person name="Choi H.J."/>
        </authorList>
    </citation>
    <scope>NUCLEOTIDE SEQUENCE [LARGE SCALE GENOMIC DNA]</scope>
    <source>
        <strain evidence="2 3">NKC1-1</strain>
    </source>
</reference>
<dbReference type="KEGG" id="rue:DT065_09245"/>
<accession>A0A345BZ05</accession>
<dbReference type="Gene3D" id="3.40.710.10">
    <property type="entry name" value="DD-peptidase/beta-lactamase superfamily"/>
    <property type="match status" value="1"/>
</dbReference>
<dbReference type="GO" id="GO:0016787">
    <property type="term" value="F:hydrolase activity"/>
    <property type="evidence" value="ECO:0007669"/>
    <property type="project" value="UniProtKB-KW"/>
</dbReference>
<protein>
    <submittedName>
        <fullName evidence="2">Class A beta-lactamase-related serine hydrolase</fullName>
    </submittedName>
</protein>
<evidence type="ECO:0000313" key="3">
    <source>
        <dbReference type="Proteomes" id="UP000252100"/>
    </source>
</evidence>
<dbReference type="Pfam" id="PF00144">
    <property type="entry name" value="Beta-lactamase"/>
    <property type="match status" value="1"/>
</dbReference>